<keyword evidence="3" id="KW-1185">Reference proteome</keyword>
<keyword evidence="1" id="KW-0812">Transmembrane</keyword>
<dbReference type="RefSeq" id="XP_002997228.1">
    <property type="nucleotide sequence ID" value="XM_002997182.1"/>
</dbReference>
<sequence>MKIKQEDENGYRKCDSICRPPLIVDQWRQHLYSTSYFVITKCIVLALLMSIWRLIQCSQAIAINIITIVHCRQDHVSTKDRSFCGGNTSTALDFCLNG</sequence>
<evidence type="ECO:0000313" key="3">
    <source>
        <dbReference type="Proteomes" id="UP000006643"/>
    </source>
</evidence>
<keyword evidence="1" id="KW-1133">Transmembrane helix</keyword>
<dbReference type="GeneID" id="9476458"/>
<evidence type="ECO:0000256" key="1">
    <source>
        <dbReference type="SAM" id="Phobius"/>
    </source>
</evidence>
<evidence type="ECO:0008006" key="4">
    <source>
        <dbReference type="Google" id="ProtNLM"/>
    </source>
</evidence>
<accession>D0NZJ4</accession>
<gene>
    <name evidence="2" type="ORF">PITG_19188</name>
</gene>
<keyword evidence="1" id="KW-0472">Membrane</keyword>
<dbReference type="VEuPathDB" id="FungiDB:PITG_19188"/>
<dbReference type="EMBL" id="DS028200">
    <property type="protein sequence ID" value="EEY69551.1"/>
    <property type="molecule type" value="Genomic_DNA"/>
</dbReference>
<dbReference type="InParanoid" id="D0NZJ4"/>
<dbReference type="HOGENOM" id="CLU_2338125_0_0_1"/>
<name>D0NZJ4_PHYIT</name>
<dbReference type="Proteomes" id="UP000006643">
    <property type="component" value="Unassembled WGS sequence"/>
</dbReference>
<protein>
    <recommendedName>
        <fullName evidence="4">Transmembrane protein</fullName>
    </recommendedName>
</protein>
<dbReference type="KEGG" id="pif:PITG_19188"/>
<reference evidence="3" key="1">
    <citation type="journal article" date="2009" name="Nature">
        <title>Genome sequence and analysis of the Irish potato famine pathogen Phytophthora infestans.</title>
        <authorList>
            <consortium name="The Broad Institute Genome Sequencing Platform"/>
            <person name="Haas B.J."/>
            <person name="Kamoun S."/>
            <person name="Zody M.C."/>
            <person name="Jiang R.H."/>
            <person name="Handsaker R.E."/>
            <person name="Cano L.M."/>
            <person name="Grabherr M."/>
            <person name="Kodira C.D."/>
            <person name="Raffaele S."/>
            <person name="Torto-Alalibo T."/>
            <person name="Bozkurt T.O."/>
            <person name="Ah-Fong A.M."/>
            <person name="Alvarado L."/>
            <person name="Anderson V.L."/>
            <person name="Armstrong M.R."/>
            <person name="Avrova A."/>
            <person name="Baxter L."/>
            <person name="Beynon J."/>
            <person name="Boevink P.C."/>
            <person name="Bollmann S.R."/>
            <person name="Bos J.I."/>
            <person name="Bulone V."/>
            <person name="Cai G."/>
            <person name="Cakir C."/>
            <person name="Carrington J.C."/>
            <person name="Chawner M."/>
            <person name="Conti L."/>
            <person name="Costanzo S."/>
            <person name="Ewan R."/>
            <person name="Fahlgren N."/>
            <person name="Fischbach M.A."/>
            <person name="Fugelstad J."/>
            <person name="Gilroy E.M."/>
            <person name="Gnerre S."/>
            <person name="Green P.J."/>
            <person name="Grenville-Briggs L.J."/>
            <person name="Griffith J."/>
            <person name="Grunwald N.J."/>
            <person name="Horn K."/>
            <person name="Horner N.R."/>
            <person name="Hu C.H."/>
            <person name="Huitema E."/>
            <person name="Jeong D.H."/>
            <person name="Jones A.M."/>
            <person name="Jones J.D."/>
            <person name="Jones R.W."/>
            <person name="Karlsson E.K."/>
            <person name="Kunjeti S.G."/>
            <person name="Lamour K."/>
            <person name="Liu Z."/>
            <person name="Ma L."/>
            <person name="Maclean D."/>
            <person name="Chibucos M.C."/>
            <person name="McDonald H."/>
            <person name="McWalters J."/>
            <person name="Meijer H.J."/>
            <person name="Morgan W."/>
            <person name="Morris P.F."/>
            <person name="Munro C.A."/>
            <person name="O'Neill K."/>
            <person name="Ospina-Giraldo M."/>
            <person name="Pinzon A."/>
            <person name="Pritchard L."/>
            <person name="Ramsahoye B."/>
            <person name="Ren Q."/>
            <person name="Restrepo S."/>
            <person name="Roy S."/>
            <person name="Sadanandom A."/>
            <person name="Savidor A."/>
            <person name="Schornack S."/>
            <person name="Schwartz D.C."/>
            <person name="Schumann U.D."/>
            <person name="Schwessinger B."/>
            <person name="Seyer L."/>
            <person name="Sharpe T."/>
            <person name="Silvar C."/>
            <person name="Song J."/>
            <person name="Studholme D.J."/>
            <person name="Sykes S."/>
            <person name="Thines M."/>
            <person name="van de Vondervoort P.J."/>
            <person name="Phuntumart V."/>
            <person name="Wawra S."/>
            <person name="Weide R."/>
            <person name="Win J."/>
            <person name="Young C."/>
            <person name="Zhou S."/>
            <person name="Fry W."/>
            <person name="Meyers B.C."/>
            <person name="van West P."/>
            <person name="Ristaino J."/>
            <person name="Govers F."/>
            <person name="Birch P.R."/>
            <person name="Whisson S.C."/>
            <person name="Judelson H.S."/>
            <person name="Nusbaum C."/>
        </authorList>
    </citation>
    <scope>NUCLEOTIDE SEQUENCE [LARGE SCALE GENOMIC DNA]</scope>
    <source>
        <strain evidence="3">T30-4</strain>
    </source>
</reference>
<evidence type="ECO:0000313" key="2">
    <source>
        <dbReference type="EMBL" id="EEY69551.1"/>
    </source>
</evidence>
<proteinExistence type="predicted"/>
<organism evidence="2 3">
    <name type="scientific">Phytophthora infestans (strain T30-4)</name>
    <name type="common">Potato late blight agent</name>
    <dbReference type="NCBI Taxonomy" id="403677"/>
    <lineage>
        <taxon>Eukaryota</taxon>
        <taxon>Sar</taxon>
        <taxon>Stramenopiles</taxon>
        <taxon>Oomycota</taxon>
        <taxon>Peronosporomycetes</taxon>
        <taxon>Peronosporales</taxon>
        <taxon>Peronosporaceae</taxon>
        <taxon>Phytophthora</taxon>
    </lineage>
</organism>
<feature type="transmembrane region" description="Helical" evidence="1">
    <location>
        <begin position="36"/>
        <end position="55"/>
    </location>
</feature>
<dbReference type="AlphaFoldDB" id="D0NZJ4"/>